<name>A0ABV5XU56_9NOCA</name>
<protein>
    <submittedName>
        <fullName evidence="1">Uncharacterized protein</fullName>
    </submittedName>
</protein>
<comment type="caution">
    <text evidence="1">The sequence shown here is derived from an EMBL/GenBank/DDBJ whole genome shotgun (WGS) entry which is preliminary data.</text>
</comment>
<gene>
    <name evidence="1" type="ORF">ACFFQ6_38540</name>
</gene>
<evidence type="ECO:0000313" key="2">
    <source>
        <dbReference type="Proteomes" id="UP001589587"/>
    </source>
</evidence>
<organism evidence="1 2">
    <name type="scientific">Rhodococcus baikonurensis</name>
    <dbReference type="NCBI Taxonomy" id="172041"/>
    <lineage>
        <taxon>Bacteria</taxon>
        <taxon>Bacillati</taxon>
        <taxon>Actinomycetota</taxon>
        <taxon>Actinomycetes</taxon>
        <taxon>Mycobacteriales</taxon>
        <taxon>Nocardiaceae</taxon>
        <taxon>Rhodococcus</taxon>
        <taxon>Rhodococcus erythropolis group</taxon>
    </lineage>
</organism>
<dbReference type="EMBL" id="JBHMAS010000169">
    <property type="protein sequence ID" value="MFB9785596.1"/>
    <property type="molecule type" value="Genomic_DNA"/>
</dbReference>
<sequence>MSETVIDVPRKAIRGPRVVLCMKCDPAKGGIAADVRYVRQAIINEKTCDVFVCDEGHEHLLTTIRRCKLSEATYFNV</sequence>
<proteinExistence type="predicted"/>
<accession>A0ABV5XU56</accession>
<reference evidence="1 2" key="1">
    <citation type="submission" date="2024-09" db="EMBL/GenBank/DDBJ databases">
        <authorList>
            <person name="Sun Q."/>
            <person name="Mori K."/>
        </authorList>
    </citation>
    <scope>NUCLEOTIDE SEQUENCE [LARGE SCALE GENOMIC DNA]</scope>
    <source>
        <strain evidence="1 2">JCM 11411</strain>
    </source>
</reference>
<dbReference type="Proteomes" id="UP001589587">
    <property type="component" value="Unassembled WGS sequence"/>
</dbReference>
<dbReference type="RefSeq" id="WP_378377709.1">
    <property type="nucleotide sequence ID" value="NZ_JBHMAS010000169.1"/>
</dbReference>
<keyword evidence="2" id="KW-1185">Reference proteome</keyword>
<evidence type="ECO:0000313" key="1">
    <source>
        <dbReference type="EMBL" id="MFB9785596.1"/>
    </source>
</evidence>